<evidence type="ECO:0000256" key="4">
    <source>
        <dbReference type="PIRSR" id="PIRSR000894-2"/>
    </source>
</evidence>
<feature type="chain" id="PRO_5007297776" description="3-phytase" evidence="5">
    <location>
        <begin position="17"/>
        <end position="509"/>
    </location>
</feature>
<accession>A0A139IW83</accession>
<dbReference type="PANTHER" id="PTHR20963:SF18">
    <property type="entry name" value="ACID PHOSPHATASE PHO11-RELATED"/>
    <property type="match status" value="1"/>
</dbReference>
<dbReference type="Pfam" id="PF00328">
    <property type="entry name" value="His_Phos_2"/>
    <property type="match status" value="1"/>
</dbReference>
<feature type="signal peptide" evidence="5">
    <location>
        <begin position="1"/>
        <end position="16"/>
    </location>
</feature>
<evidence type="ECO:0008006" key="8">
    <source>
        <dbReference type="Google" id="ProtNLM"/>
    </source>
</evidence>
<sequence length="509" mass="57506">MDWLLALLSALIGALAVLLSPFVASSWVLVASRSGSEPRSEWNVRNHFGGISPWRAKTAGVVTDIDDIPPGCALDQVHMMSRHAERYPTMLPGIRMLELYHRLQNTNETLPGAVAAASRSNFYAPFPSEQFEQLTSTGPFAGTLQAFKSGTIFRTRYQTLLDRALELRQTSFWTSDSPRCIETARYFATGFFGLDWNDTASLHVIPENVDQGGSTLTPGRACPNYIKNRNERGHEFGNRQLKAFRSSYLPKIKDRFAADSPGFSFDEAEIYSMQEYCAFETLVRGDSKWCDVFTHDEWESFEYARDLLHYYRAGPGNPFAAPGGMLWLKATAELMLQGTEAGNLFFSLIMAQTERALELMATSSNHDGDIFNLLSALQLFQEPEDLPTDRVKHDRTWRLSDVTPMGARIVLERYVCPSSPPQCWTNELYPNHEHCEEQMYEPYVRLSINDGIVPIPRCQDGSPGGGCLLSNFLSLVNVRDQETPDWASMCDVDQKLPKRIDFLHQNHRK</sequence>
<organism evidence="6 7">
    <name type="scientific">Pseudocercospora musae</name>
    <dbReference type="NCBI Taxonomy" id="113226"/>
    <lineage>
        <taxon>Eukaryota</taxon>
        <taxon>Fungi</taxon>
        <taxon>Dikarya</taxon>
        <taxon>Ascomycota</taxon>
        <taxon>Pezizomycotina</taxon>
        <taxon>Dothideomycetes</taxon>
        <taxon>Dothideomycetidae</taxon>
        <taxon>Mycosphaerellales</taxon>
        <taxon>Mycosphaerellaceae</taxon>
        <taxon>Pseudocercospora</taxon>
    </lineage>
</organism>
<evidence type="ECO:0000256" key="5">
    <source>
        <dbReference type="SAM" id="SignalP"/>
    </source>
</evidence>
<feature type="disulfide bond" evidence="4">
    <location>
        <begin position="458"/>
        <end position="467"/>
    </location>
</feature>
<protein>
    <recommendedName>
        <fullName evidence="8">3-phytase</fullName>
    </recommendedName>
</protein>
<evidence type="ECO:0000256" key="1">
    <source>
        <dbReference type="ARBA" id="ARBA00022801"/>
    </source>
</evidence>
<dbReference type="CDD" id="cd07061">
    <property type="entry name" value="HP_HAP_like"/>
    <property type="match status" value="1"/>
</dbReference>
<dbReference type="STRING" id="113226.A0A139IW83"/>
<dbReference type="InterPro" id="IPR016274">
    <property type="entry name" value="Histidine_acid_Pase_euk"/>
</dbReference>
<keyword evidence="1" id="KW-0378">Hydrolase</keyword>
<dbReference type="OrthoDB" id="6509975at2759"/>
<gene>
    <name evidence="6" type="ORF">AC579_8739</name>
</gene>
<dbReference type="GO" id="GO:0003993">
    <property type="term" value="F:acid phosphatase activity"/>
    <property type="evidence" value="ECO:0007669"/>
    <property type="project" value="TreeGrafter"/>
</dbReference>
<feature type="active site" description="Proton donor" evidence="3">
    <location>
        <position position="367"/>
    </location>
</feature>
<dbReference type="SUPFAM" id="SSF53254">
    <property type="entry name" value="Phosphoglycerate mutase-like"/>
    <property type="match status" value="1"/>
</dbReference>
<dbReference type="InterPro" id="IPR029033">
    <property type="entry name" value="His_PPase_superfam"/>
</dbReference>
<dbReference type="EMBL" id="LFZO01000001">
    <property type="protein sequence ID" value="KXT18983.1"/>
    <property type="molecule type" value="Genomic_DNA"/>
</dbReference>
<dbReference type="Gene3D" id="3.40.50.1240">
    <property type="entry name" value="Phosphoglycerate mutase-like"/>
    <property type="match status" value="1"/>
</dbReference>
<evidence type="ECO:0000256" key="3">
    <source>
        <dbReference type="PIRSR" id="PIRSR000894-1"/>
    </source>
</evidence>
<feature type="active site" description="Nucleophile" evidence="3">
    <location>
        <position position="83"/>
    </location>
</feature>
<keyword evidence="7" id="KW-1185">Reference proteome</keyword>
<keyword evidence="4" id="KW-1015">Disulfide bond</keyword>
<keyword evidence="5" id="KW-0732">Signal</keyword>
<keyword evidence="2" id="KW-0325">Glycoprotein</keyword>
<dbReference type="PANTHER" id="PTHR20963">
    <property type="entry name" value="MULTIPLE INOSITOL POLYPHOSPHATE PHOSPHATASE-RELATED"/>
    <property type="match status" value="1"/>
</dbReference>
<name>A0A139IW83_9PEZI</name>
<evidence type="ECO:0000313" key="7">
    <source>
        <dbReference type="Proteomes" id="UP000073492"/>
    </source>
</evidence>
<dbReference type="InterPro" id="IPR000560">
    <property type="entry name" value="His_Pase_clade-2"/>
</dbReference>
<dbReference type="PIRSF" id="PIRSF000894">
    <property type="entry name" value="Acid_phosphatase"/>
    <property type="match status" value="1"/>
</dbReference>
<feature type="disulfide bond" evidence="4">
    <location>
        <begin position="277"/>
        <end position="290"/>
    </location>
</feature>
<proteinExistence type="predicted"/>
<dbReference type="AlphaFoldDB" id="A0A139IW83"/>
<reference evidence="6 7" key="1">
    <citation type="submission" date="2015-07" db="EMBL/GenBank/DDBJ databases">
        <title>Comparative genomics of the Sigatoka disease complex on banana suggests a link between parallel evolutionary changes in Pseudocercospora fijiensis and Pseudocercospora eumusae and increased virulence on the banana host.</title>
        <authorList>
            <person name="Chang T.-C."/>
            <person name="Salvucci A."/>
            <person name="Crous P.W."/>
            <person name="Stergiopoulos I."/>
        </authorList>
    </citation>
    <scope>NUCLEOTIDE SEQUENCE [LARGE SCALE GENOMIC DNA]</scope>
    <source>
        <strain evidence="6 7">CBS 116634</strain>
    </source>
</reference>
<feature type="disulfide bond" evidence="4">
    <location>
        <begin position="72"/>
        <end position="416"/>
    </location>
</feature>
<dbReference type="Proteomes" id="UP000073492">
    <property type="component" value="Unassembled WGS sequence"/>
</dbReference>
<evidence type="ECO:0000256" key="2">
    <source>
        <dbReference type="ARBA" id="ARBA00023180"/>
    </source>
</evidence>
<evidence type="ECO:0000313" key="6">
    <source>
        <dbReference type="EMBL" id="KXT18983.1"/>
    </source>
</evidence>
<dbReference type="GO" id="GO:0009277">
    <property type="term" value="C:fungal-type cell wall"/>
    <property type="evidence" value="ECO:0007669"/>
    <property type="project" value="TreeGrafter"/>
</dbReference>
<comment type="caution">
    <text evidence="6">The sequence shown here is derived from an EMBL/GenBank/DDBJ whole genome shotgun (WGS) entry which is preliminary data.</text>
</comment>